<accession>A0ABN9QY34</accession>
<proteinExistence type="predicted"/>
<feature type="non-terminal residue" evidence="2">
    <location>
        <position position="53"/>
    </location>
</feature>
<dbReference type="Proteomes" id="UP001189429">
    <property type="component" value="Unassembled WGS sequence"/>
</dbReference>
<sequence length="53" mass="5632">MSTNAVALQCVAIPLHGCAPGCGRNYAILPEQRQGLLTPRGPTDLQEAPKPFE</sequence>
<keyword evidence="3" id="KW-1185">Reference proteome</keyword>
<feature type="region of interest" description="Disordered" evidence="1">
    <location>
        <begin position="34"/>
        <end position="53"/>
    </location>
</feature>
<comment type="caution">
    <text evidence="2">The sequence shown here is derived from an EMBL/GenBank/DDBJ whole genome shotgun (WGS) entry which is preliminary data.</text>
</comment>
<gene>
    <name evidence="2" type="ORF">PCOR1329_LOCUS14201</name>
</gene>
<name>A0ABN9QY34_9DINO</name>
<organism evidence="2 3">
    <name type="scientific">Prorocentrum cordatum</name>
    <dbReference type="NCBI Taxonomy" id="2364126"/>
    <lineage>
        <taxon>Eukaryota</taxon>
        <taxon>Sar</taxon>
        <taxon>Alveolata</taxon>
        <taxon>Dinophyceae</taxon>
        <taxon>Prorocentrales</taxon>
        <taxon>Prorocentraceae</taxon>
        <taxon>Prorocentrum</taxon>
    </lineage>
</organism>
<evidence type="ECO:0000313" key="3">
    <source>
        <dbReference type="Proteomes" id="UP001189429"/>
    </source>
</evidence>
<reference evidence="2" key="1">
    <citation type="submission" date="2023-10" db="EMBL/GenBank/DDBJ databases">
        <authorList>
            <person name="Chen Y."/>
            <person name="Shah S."/>
            <person name="Dougan E. K."/>
            <person name="Thang M."/>
            <person name="Chan C."/>
        </authorList>
    </citation>
    <scope>NUCLEOTIDE SEQUENCE [LARGE SCALE GENOMIC DNA]</scope>
</reference>
<evidence type="ECO:0000256" key="1">
    <source>
        <dbReference type="SAM" id="MobiDB-lite"/>
    </source>
</evidence>
<evidence type="ECO:0000313" key="2">
    <source>
        <dbReference type="EMBL" id="CAK0808686.1"/>
    </source>
</evidence>
<protein>
    <submittedName>
        <fullName evidence="2">Uncharacterized protein</fullName>
    </submittedName>
</protein>
<dbReference type="EMBL" id="CAUYUJ010004226">
    <property type="protein sequence ID" value="CAK0808686.1"/>
    <property type="molecule type" value="Genomic_DNA"/>
</dbReference>